<evidence type="ECO:0000313" key="2">
    <source>
        <dbReference type="EMBL" id="GFN79510.1"/>
    </source>
</evidence>
<protein>
    <submittedName>
        <fullName evidence="2">Uncharacterized protein</fullName>
    </submittedName>
</protein>
<proteinExistence type="predicted"/>
<dbReference type="Proteomes" id="UP000735302">
    <property type="component" value="Unassembled WGS sequence"/>
</dbReference>
<dbReference type="PANTHER" id="PTHR31389:SF4">
    <property type="entry name" value="LD39211P"/>
    <property type="match status" value="1"/>
</dbReference>
<keyword evidence="3" id="KW-1185">Reference proteome</keyword>
<evidence type="ECO:0000256" key="1">
    <source>
        <dbReference type="SAM" id="Phobius"/>
    </source>
</evidence>
<keyword evidence="1" id="KW-0812">Transmembrane</keyword>
<evidence type="ECO:0000313" key="3">
    <source>
        <dbReference type="Proteomes" id="UP000735302"/>
    </source>
</evidence>
<accession>A0AAV3YAT4</accession>
<dbReference type="InterPro" id="IPR012444">
    <property type="entry name" value="DUF1647"/>
</dbReference>
<organism evidence="2 3">
    <name type="scientific">Plakobranchus ocellatus</name>
    <dbReference type="NCBI Taxonomy" id="259542"/>
    <lineage>
        <taxon>Eukaryota</taxon>
        <taxon>Metazoa</taxon>
        <taxon>Spiralia</taxon>
        <taxon>Lophotrochozoa</taxon>
        <taxon>Mollusca</taxon>
        <taxon>Gastropoda</taxon>
        <taxon>Heterobranchia</taxon>
        <taxon>Euthyneura</taxon>
        <taxon>Panpulmonata</taxon>
        <taxon>Sacoglossa</taxon>
        <taxon>Placobranchoidea</taxon>
        <taxon>Plakobranchidae</taxon>
        <taxon>Plakobranchus</taxon>
    </lineage>
</organism>
<keyword evidence="1" id="KW-0472">Membrane</keyword>
<sequence>MCPQFLKQLKFQIFLVCCGIVFIGCLLLAHSGPRHWTARTSLQIFDEEDSSAPEVAPVKSNIPYLTSLLRDRLTLPNDALRINYRSPCREHEDDVQPCVEEGCASLADKPLEERIQDLVLSPQFELSDEQLKNVLEVVSNIPEADVIISSASSRNHFYEMQSMFHSLHETVYPVLKNFTVVLFDLGLKKRQRKLAEKFCRCQVVSFPFELFPAHVSNLLCYSWKAIIIRALITKARQVLVWQDSSIRWTKNFPVIFERALRYGQQFLQHKRGARITANTHQLMFSYMKEEICLYHTYREIQCGLQVMKNDLLVVQAVLNPWTRCALEESCICPVDPETVIECKKDTNSTLHRCHRFDQSAMSILLSKLYAADRYRIIIPEFSNDNPKYVQIKRGDKIRDYFSIH</sequence>
<reference evidence="2 3" key="1">
    <citation type="journal article" date="2021" name="Elife">
        <title>Chloroplast acquisition without the gene transfer in kleptoplastic sea slugs, Plakobranchus ocellatus.</title>
        <authorList>
            <person name="Maeda T."/>
            <person name="Takahashi S."/>
            <person name="Yoshida T."/>
            <person name="Shimamura S."/>
            <person name="Takaki Y."/>
            <person name="Nagai Y."/>
            <person name="Toyoda A."/>
            <person name="Suzuki Y."/>
            <person name="Arimoto A."/>
            <person name="Ishii H."/>
            <person name="Satoh N."/>
            <person name="Nishiyama T."/>
            <person name="Hasebe M."/>
            <person name="Maruyama T."/>
            <person name="Minagawa J."/>
            <person name="Obokata J."/>
            <person name="Shigenobu S."/>
        </authorList>
    </citation>
    <scope>NUCLEOTIDE SEQUENCE [LARGE SCALE GENOMIC DNA]</scope>
</reference>
<gene>
    <name evidence="2" type="ORF">PoB_000601600</name>
</gene>
<keyword evidence="1" id="KW-1133">Transmembrane helix</keyword>
<dbReference type="PANTHER" id="PTHR31389">
    <property type="entry name" value="LD39211P"/>
    <property type="match status" value="1"/>
</dbReference>
<dbReference type="EMBL" id="BLXT01000663">
    <property type="protein sequence ID" value="GFN79510.1"/>
    <property type="molecule type" value="Genomic_DNA"/>
</dbReference>
<dbReference type="AlphaFoldDB" id="A0AAV3YAT4"/>
<dbReference type="Pfam" id="PF07801">
    <property type="entry name" value="DUF1647"/>
    <property type="match status" value="1"/>
</dbReference>
<comment type="caution">
    <text evidence="2">The sequence shown here is derived from an EMBL/GenBank/DDBJ whole genome shotgun (WGS) entry which is preliminary data.</text>
</comment>
<feature type="transmembrane region" description="Helical" evidence="1">
    <location>
        <begin position="12"/>
        <end position="29"/>
    </location>
</feature>
<dbReference type="PROSITE" id="PS51257">
    <property type="entry name" value="PROKAR_LIPOPROTEIN"/>
    <property type="match status" value="1"/>
</dbReference>
<name>A0AAV3YAT4_9GAST</name>